<dbReference type="Proteomes" id="UP000053039">
    <property type="component" value="Unassembled WGS sequence"/>
</dbReference>
<feature type="compositionally biased region" description="Acidic residues" evidence="1">
    <location>
        <begin position="68"/>
        <end position="78"/>
    </location>
</feature>
<organism evidence="2 3">
    <name type="scientific">Streptomyces pseudovenezuelae</name>
    <dbReference type="NCBI Taxonomy" id="67350"/>
    <lineage>
        <taxon>Bacteria</taxon>
        <taxon>Bacillati</taxon>
        <taxon>Actinomycetota</taxon>
        <taxon>Actinomycetes</taxon>
        <taxon>Kitasatosporales</taxon>
        <taxon>Streptomycetaceae</taxon>
        <taxon>Streptomyces</taxon>
        <taxon>Streptomyces aurantiacus group</taxon>
    </lineage>
</organism>
<evidence type="ECO:0000313" key="2">
    <source>
        <dbReference type="EMBL" id="KUM84746.1"/>
    </source>
</evidence>
<feature type="region of interest" description="Disordered" evidence="1">
    <location>
        <begin position="21"/>
        <end position="113"/>
    </location>
</feature>
<accession>A0A101N1D6</accession>
<feature type="compositionally biased region" description="Basic and acidic residues" evidence="1">
    <location>
        <begin position="51"/>
        <end position="63"/>
    </location>
</feature>
<dbReference type="AlphaFoldDB" id="A0A101N1D6"/>
<sequence length="176" mass="18172">MKCGSWGSDRYAFPVAASAESYVGSPSSRCSAPARSVEGVAARAPQGLGGRGERLRAEEHGEQGADGGGEDTGVEDPPEATSQVALEGAERGEQQDPEDQHRGRLPGEGGAGGRVLGVEAVVVARPPCRRCGPRATDLLQHRLLPAARTLCMDPVRIRPCGVRTPSVAAAGPREAA</sequence>
<evidence type="ECO:0000313" key="3">
    <source>
        <dbReference type="Proteomes" id="UP000053039"/>
    </source>
</evidence>
<name>A0A101N1D6_9ACTN</name>
<comment type="caution">
    <text evidence="2">The sequence shown here is derived from an EMBL/GenBank/DDBJ whole genome shotgun (WGS) entry which is preliminary data.</text>
</comment>
<feature type="compositionally biased region" description="Basic and acidic residues" evidence="1">
    <location>
        <begin position="88"/>
        <end position="102"/>
    </location>
</feature>
<evidence type="ECO:0000256" key="1">
    <source>
        <dbReference type="SAM" id="MobiDB-lite"/>
    </source>
</evidence>
<dbReference type="EMBL" id="LMWM01000030">
    <property type="protein sequence ID" value="KUM84746.1"/>
    <property type="molecule type" value="Genomic_DNA"/>
</dbReference>
<feature type="compositionally biased region" description="Low complexity" evidence="1">
    <location>
        <begin position="25"/>
        <end position="36"/>
    </location>
</feature>
<reference evidence="2 3" key="1">
    <citation type="submission" date="2015-10" db="EMBL/GenBank/DDBJ databases">
        <title>Draft genome sequence of Streptomyces pseudovenezuelae DSM 40212, type strain for the species Streptomyces pseudovenezuelae.</title>
        <authorList>
            <person name="Ruckert C."/>
            <person name="Winkler A."/>
            <person name="Kalinowski J."/>
            <person name="Kampfer P."/>
            <person name="Glaeser S."/>
        </authorList>
    </citation>
    <scope>NUCLEOTIDE SEQUENCE [LARGE SCALE GENOMIC DNA]</scope>
    <source>
        <strain evidence="2 3">DSM 40212</strain>
    </source>
</reference>
<protein>
    <submittedName>
        <fullName evidence="2">Uncharacterized protein</fullName>
    </submittedName>
</protein>
<proteinExistence type="predicted"/>
<gene>
    <name evidence="2" type="ORF">AQI94_29760</name>
</gene>